<protein>
    <submittedName>
        <fullName evidence="1">Uncharacterized protein</fullName>
    </submittedName>
</protein>
<dbReference type="InParanoid" id="A0A2K2A3S4"/>
<dbReference type="Proteomes" id="UP000006729">
    <property type="component" value="Chromosome 6"/>
</dbReference>
<sequence>MENQFEGNFLVGMEKCKQNTCKTSKILMVYFLSFAAFPRIVKLQGYFSGWNRNSENLHPCLSCKKKANTCQCPIII</sequence>
<reference evidence="1 2" key="1">
    <citation type="journal article" date="2006" name="Science">
        <title>The genome of black cottonwood, Populus trichocarpa (Torr. &amp; Gray).</title>
        <authorList>
            <person name="Tuskan G.A."/>
            <person name="Difazio S."/>
            <person name="Jansson S."/>
            <person name="Bohlmann J."/>
            <person name="Grigoriev I."/>
            <person name="Hellsten U."/>
            <person name="Putnam N."/>
            <person name="Ralph S."/>
            <person name="Rombauts S."/>
            <person name="Salamov A."/>
            <person name="Schein J."/>
            <person name="Sterck L."/>
            <person name="Aerts A."/>
            <person name="Bhalerao R.R."/>
            <person name="Bhalerao R.P."/>
            <person name="Blaudez D."/>
            <person name="Boerjan W."/>
            <person name="Brun A."/>
            <person name="Brunner A."/>
            <person name="Busov V."/>
            <person name="Campbell M."/>
            <person name="Carlson J."/>
            <person name="Chalot M."/>
            <person name="Chapman J."/>
            <person name="Chen G.L."/>
            <person name="Cooper D."/>
            <person name="Coutinho P.M."/>
            <person name="Couturier J."/>
            <person name="Covert S."/>
            <person name="Cronk Q."/>
            <person name="Cunningham R."/>
            <person name="Davis J."/>
            <person name="Degroeve S."/>
            <person name="Dejardin A."/>
            <person name="Depamphilis C."/>
            <person name="Detter J."/>
            <person name="Dirks B."/>
            <person name="Dubchak I."/>
            <person name="Duplessis S."/>
            <person name="Ehlting J."/>
            <person name="Ellis B."/>
            <person name="Gendler K."/>
            <person name="Goodstein D."/>
            <person name="Gribskov M."/>
            <person name="Grimwood J."/>
            <person name="Groover A."/>
            <person name="Gunter L."/>
            <person name="Hamberger B."/>
            <person name="Heinze B."/>
            <person name="Helariutta Y."/>
            <person name="Henrissat B."/>
            <person name="Holligan D."/>
            <person name="Holt R."/>
            <person name="Huang W."/>
            <person name="Islam-Faridi N."/>
            <person name="Jones S."/>
            <person name="Jones-Rhoades M."/>
            <person name="Jorgensen R."/>
            <person name="Joshi C."/>
            <person name="Kangasjarvi J."/>
            <person name="Karlsson J."/>
            <person name="Kelleher C."/>
            <person name="Kirkpatrick R."/>
            <person name="Kirst M."/>
            <person name="Kohler A."/>
            <person name="Kalluri U."/>
            <person name="Larimer F."/>
            <person name="Leebens-Mack J."/>
            <person name="Leple J.C."/>
            <person name="Locascio P."/>
            <person name="Lou Y."/>
            <person name="Lucas S."/>
            <person name="Martin F."/>
            <person name="Montanini B."/>
            <person name="Napoli C."/>
            <person name="Nelson D.R."/>
            <person name="Nelson C."/>
            <person name="Nieminen K."/>
            <person name="Nilsson O."/>
            <person name="Pereda V."/>
            <person name="Peter G."/>
            <person name="Philippe R."/>
            <person name="Pilate G."/>
            <person name="Poliakov A."/>
            <person name="Razumovskaya J."/>
            <person name="Richardson P."/>
            <person name="Rinaldi C."/>
            <person name="Ritland K."/>
            <person name="Rouze P."/>
            <person name="Ryaboy D."/>
            <person name="Schmutz J."/>
            <person name="Schrader J."/>
            <person name="Segerman B."/>
            <person name="Shin H."/>
            <person name="Siddiqui A."/>
            <person name="Sterky F."/>
            <person name="Terry A."/>
            <person name="Tsai C.J."/>
            <person name="Uberbacher E."/>
            <person name="Unneberg P."/>
            <person name="Vahala J."/>
            <person name="Wall K."/>
            <person name="Wessler S."/>
            <person name="Yang G."/>
            <person name="Yin T."/>
            <person name="Douglas C."/>
            <person name="Marra M."/>
            <person name="Sandberg G."/>
            <person name="Van de Peer Y."/>
            <person name="Rokhsar D."/>
        </authorList>
    </citation>
    <scope>NUCLEOTIDE SEQUENCE [LARGE SCALE GENOMIC DNA]</scope>
    <source>
        <strain evidence="2">cv. Nisqually</strain>
    </source>
</reference>
<gene>
    <name evidence="1" type="ORF">POPTR_006G171600</name>
</gene>
<dbReference type="EMBL" id="CM009295">
    <property type="protein sequence ID" value="PNT32170.1"/>
    <property type="molecule type" value="Genomic_DNA"/>
</dbReference>
<keyword evidence="2" id="KW-1185">Reference proteome</keyword>
<organism evidence="1 2">
    <name type="scientific">Populus trichocarpa</name>
    <name type="common">Western balsam poplar</name>
    <name type="synonym">Populus balsamifera subsp. trichocarpa</name>
    <dbReference type="NCBI Taxonomy" id="3694"/>
    <lineage>
        <taxon>Eukaryota</taxon>
        <taxon>Viridiplantae</taxon>
        <taxon>Streptophyta</taxon>
        <taxon>Embryophyta</taxon>
        <taxon>Tracheophyta</taxon>
        <taxon>Spermatophyta</taxon>
        <taxon>Magnoliopsida</taxon>
        <taxon>eudicotyledons</taxon>
        <taxon>Gunneridae</taxon>
        <taxon>Pentapetalae</taxon>
        <taxon>rosids</taxon>
        <taxon>fabids</taxon>
        <taxon>Malpighiales</taxon>
        <taxon>Salicaceae</taxon>
        <taxon>Saliceae</taxon>
        <taxon>Populus</taxon>
    </lineage>
</organism>
<dbReference type="AlphaFoldDB" id="A0A2K2A3S4"/>
<name>A0A2K2A3S4_POPTR</name>
<accession>A0A2K2A3S4</accession>
<proteinExistence type="predicted"/>
<evidence type="ECO:0000313" key="2">
    <source>
        <dbReference type="Proteomes" id="UP000006729"/>
    </source>
</evidence>
<evidence type="ECO:0000313" key="1">
    <source>
        <dbReference type="EMBL" id="PNT32170.1"/>
    </source>
</evidence>